<keyword evidence="2" id="KW-1133">Transmembrane helix</keyword>
<accession>A0ABW4ZIE7</accession>
<feature type="coiled-coil region" evidence="1">
    <location>
        <begin position="176"/>
        <end position="203"/>
    </location>
</feature>
<feature type="domain" description="Multidrug resistance protein MdtA-like C-terminal permuted SH3" evidence="3">
    <location>
        <begin position="363"/>
        <end position="403"/>
    </location>
</feature>
<dbReference type="Gene3D" id="2.40.30.170">
    <property type="match status" value="1"/>
</dbReference>
<dbReference type="EMBL" id="JBHUHZ010000001">
    <property type="protein sequence ID" value="MFD2161296.1"/>
    <property type="molecule type" value="Genomic_DNA"/>
</dbReference>
<keyword evidence="2" id="KW-0472">Membrane</keyword>
<evidence type="ECO:0000313" key="5">
    <source>
        <dbReference type="Proteomes" id="UP001597387"/>
    </source>
</evidence>
<protein>
    <submittedName>
        <fullName evidence="4">Efflux RND transporter periplasmic adaptor subunit</fullName>
    </submittedName>
</protein>
<sequence length="414" mass="45906">MDYQISKHQQIKQRRKIYLVALVIIAVITFGFVKFKNLVSPTVKNSGITISVAESGAIEATVPASGLIIPEYEVSITAPINSKIETVFRNAGESVSTGESILQLTKESSLVIYEKLNEEQRVNRNKINQLALALEKDLDDLKTQYSIKQIRIRSLETALAHEQSLLNIGGSTEENVKQAHLNLSVAQLELKQIKNQINNQQAMMKADLKSLGYEINIREKDINQISDKLRKASISSPRGGVITWINDKVGAEIAEGAELVRIADLSSFKVEATISETYADEVKAGRTAIVRINNADLRGKIINVQPAVQNGTVKFSITLNDKNSELLRPNLKADVFVVTSYTGNTIRVKNGTAFNGSEEQKIFVMNGKNAEIRNLKFGERNSDYVEVLSGIKAGDRVITSDMQEYMHLKSIEVK</sequence>
<dbReference type="Gene3D" id="2.40.420.20">
    <property type="match status" value="1"/>
</dbReference>
<dbReference type="Pfam" id="PF25967">
    <property type="entry name" value="RND-MFP_C"/>
    <property type="match status" value="1"/>
</dbReference>
<proteinExistence type="predicted"/>
<gene>
    <name evidence="4" type="ORF">ACFSJU_02775</name>
</gene>
<keyword evidence="2" id="KW-0812">Transmembrane</keyword>
<reference evidence="5" key="1">
    <citation type="journal article" date="2019" name="Int. J. Syst. Evol. Microbiol.">
        <title>The Global Catalogue of Microorganisms (GCM) 10K type strain sequencing project: providing services to taxonomists for standard genome sequencing and annotation.</title>
        <authorList>
            <consortium name="The Broad Institute Genomics Platform"/>
            <consortium name="The Broad Institute Genome Sequencing Center for Infectious Disease"/>
            <person name="Wu L."/>
            <person name="Ma J."/>
        </authorList>
    </citation>
    <scope>NUCLEOTIDE SEQUENCE [LARGE SCALE GENOMIC DNA]</scope>
    <source>
        <strain evidence="5">KCTC 42217</strain>
    </source>
</reference>
<evidence type="ECO:0000256" key="1">
    <source>
        <dbReference type="SAM" id="Coils"/>
    </source>
</evidence>
<comment type="caution">
    <text evidence="4">The sequence shown here is derived from an EMBL/GenBank/DDBJ whole genome shotgun (WGS) entry which is preliminary data.</text>
</comment>
<dbReference type="InterPro" id="IPR058627">
    <property type="entry name" value="MdtA-like_C"/>
</dbReference>
<dbReference type="PANTHER" id="PTHR30469">
    <property type="entry name" value="MULTIDRUG RESISTANCE PROTEIN MDTA"/>
    <property type="match status" value="1"/>
</dbReference>
<dbReference type="RefSeq" id="WP_255899693.1">
    <property type="nucleotide sequence ID" value="NZ_JAFMZO010000001.1"/>
</dbReference>
<keyword evidence="1" id="KW-0175">Coiled coil</keyword>
<evidence type="ECO:0000256" key="2">
    <source>
        <dbReference type="SAM" id="Phobius"/>
    </source>
</evidence>
<evidence type="ECO:0000313" key="4">
    <source>
        <dbReference type="EMBL" id="MFD2161296.1"/>
    </source>
</evidence>
<dbReference type="Proteomes" id="UP001597387">
    <property type="component" value="Unassembled WGS sequence"/>
</dbReference>
<keyword evidence="5" id="KW-1185">Reference proteome</keyword>
<name>A0ABW4ZIE7_9SPHI</name>
<feature type="transmembrane region" description="Helical" evidence="2">
    <location>
        <begin position="17"/>
        <end position="35"/>
    </location>
</feature>
<dbReference type="PANTHER" id="PTHR30469:SF33">
    <property type="entry name" value="SLR1207 PROTEIN"/>
    <property type="match status" value="1"/>
</dbReference>
<evidence type="ECO:0000259" key="3">
    <source>
        <dbReference type="Pfam" id="PF25967"/>
    </source>
</evidence>
<organism evidence="4 5">
    <name type="scientific">Paradesertivirga mongoliensis</name>
    <dbReference type="NCBI Taxonomy" id="2100740"/>
    <lineage>
        <taxon>Bacteria</taxon>
        <taxon>Pseudomonadati</taxon>
        <taxon>Bacteroidota</taxon>
        <taxon>Sphingobacteriia</taxon>
        <taxon>Sphingobacteriales</taxon>
        <taxon>Sphingobacteriaceae</taxon>
        <taxon>Paradesertivirga</taxon>
    </lineage>
</organism>